<comment type="subcellular location">
    <subcellularLocation>
        <location evidence="1">Nucleus</location>
    </subcellularLocation>
</comment>
<gene>
    <name evidence="6" type="ORF">C2S53_003092</name>
</gene>
<keyword evidence="2" id="KW-0805">Transcription regulation</keyword>
<dbReference type="PANTHER" id="PTHR31541:SF25">
    <property type="entry name" value="GAMMA-GLIADIN B"/>
    <property type="match status" value="1"/>
</dbReference>
<dbReference type="Gene3D" id="2.40.330.10">
    <property type="entry name" value="DNA-binding pseudobarrel domain"/>
    <property type="match status" value="1"/>
</dbReference>
<dbReference type="AlphaFoldDB" id="A0AAD4JNV5"/>
<dbReference type="InterPro" id="IPR015300">
    <property type="entry name" value="DNA-bd_pseudobarrel_sf"/>
</dbReference>
<evidence type="ECO:0000313" key="7">
    <source>
        <dbReference type="Proteomes" id="UP001190926"/>
    </source>
</evidence>
<evidence type="ECO:0000313" key="6">
    <source>
        <dbReference type="EMBL" id="KAH6837305.1"/>
    </source>
</evidence>
<protein>
    <submittedName>
        <fullName evidence="6">Uncharacterized protein</fullName>
    </submittedName>
</protein>
<comment type="caution">
    <text evidence="6">The sequence shown here is derived from an EMBL/GenBank/DDBJ whole genome shotgun (WGS) entry which is preliminary data.</text>
</comment>
<evidence type="ECO:0000256" key="4">
    <source>
        <dbReference type="ARBA" id="ARBA00023163"/>
    </source>
</evidence>
<evidence type="ECO:0000256" key="3">
    <source>
        <dbReference type="ARBA" id="ARBA00023125"/>
    </source>
</evidence>
<dbReference type="GO" id="GO:0003677">
    <property type="term" value="F:DNA binding"/>
    <property type="evidence" value="ECO:0007669"/>
    <property type="project" value="UniProtKB-KW"/>
</dbReference>
<reference evidence="6 7" key="1">
    <citation type="journal article" date="2021" name="Nat. Commun.">
        <title>Incipient diploidization of the medicinal plant Perilla within 10,000 years.</title>
        <authorList>
            <person name="Zhang Y."/>
            <person name="Shen Q."/>
            <person name="Leng L."/>
            <person name="Zhang D."/>
            <person name="Chen S."/>
            <person name="Shi Y."/>
            <person name="Ning Z."/>
            <person name="Chen S."/>
        </authorList>
    </citation>
    <scope>NUCLEOTIDE SEQUENCE [LARGE SCALE GENOMIC DNA]</scope>
    <source>
        <strain evidence="7">cv. PC099</strain>
    </source>
</reference>
<keyword evidence="5" id="KW-0539">Nucleus</keyword>
<dbReference type="EMBL" id="SDAM02000018">
    <property type="protein sequence ID" value="KAH6837305.1"/>
    <property type="molecule type" value="Genomic_DNA"/>
</dbReference>
<keyword evidence="7" id="KW-1185">Reference proteome</keyword>
<organism evidence="6 7">
    <name type="scientific">Perilla frutescens var. hirtella</name>
    <name type="common">Perilla citriodora</name>
    <name type="synonym">Perilla setoyensis</name>
    <dbReference type="NCBI Taxonomy" id="608512"/>
    <lineage>
        <taxon>Eukaryota</taxon>
        <taxon>Viridiplantae</taxon>
        <taxon>Streptophyta</taxon>
        <taxon>Embryophyta</taxon>
        <taxon>Tracheophyta</taxon>
        <taxon>Spermatophyta</taxon>
        <taxon>Magnoliopsida</taxon>
        <taxon>eudicotyledons</taxon>
        <taxon>Gunneridae</taxon>
        <taxon>Pentapetalae</taxon>
        <taxon>asterids</taxon>
        <taxon>lamiids</taxon>
        <taxon>Lamiales</taxon>
        <taxon>Lamiaceae</taxon>
        <taxon>Nepetoideae</taxon>
        <taxon>Elsholtzieae</taxon>
        <taxon>Perilla</taxon>
    </lineage>
</organism>
<dbReference type="PANTHER" id="PTHR31541">
    <property type="entry name" value="B3 DOMAIN PLANT PROTEIN-RELATED"/>
    <property type="match status" value="1"/>
</dbReference>
<proteinExistence type="predicted"/>
<evidence type="ECO:0000256" key="1">
    <source>
        <dbReference type="ARBA" id="ARBA00004123"/>
    </source>
</evidence>
<evidence type="ECO:0000256" key="2">
    <source>
        <dbReference type="ARBA" id="ARBA00023015"/>
    </source>
</evidence>
<keyword evidence="4" id="KW-0804">Transcription</keyword>
<name>A0AAD4JNV5_PERFH</name>
<sequence>MGEREKEIFEDHAAVAQRSMATLPEKFEKVIEEMAHGKTLTAPATLVIQKRLFGTDLSPNNNRYMKKKKKKYAIVKKKRHVEVKIIEPSLELETVKFCRWDMAKRNGGRTSSSYIINGKWSPIMTRNSLWKEMEVQLWCFRVDQDLCFGLVPLPQIHHG</sequence>
<dbReference type="GO" id="GO:0005634">
    <property type="term" value="C:nucleus"/>
    <property type="evidence" value="ECO:0007669"/>
    <property type="project" value="UniProtKB-SubCell"/>
</dbReference>
<dbReference type="InterPro" id="IPR005508">
    <property type="entry name" value="At2g31720-like"/>
</dbReference>
<dbReference type="Proteomes" id="UP001190926">
    <property type="component" value="Unassembled WGS sequence"/>
</dbReference>
<accession>A0AAD4JNV5</accession>
<keyword evidence="3" id="KW-0238">DNA-binding</keyword>
<evidence type="ECO:0000256" key="5">
    <source>
        <dbReference type="ARBA" id="ARBA00023242"/>
    </source>
</evidence>